<keyword evidence="2" id="KW-1185">Reference proteome</keyword>
<proteinExistence type="predicted"/>
<protein>
    <submittedName>
        <fullName evidence="1">Uncharacterized protein</fullName>
    </submittedName>
</protein>
<evidence type="ECO:0000313" key="1">
    <source>
        <dbReference type="EMBL" id="PKU38924.1"/>
    </source>
</evidence>
<reference evidence="2" key="2">
    <citation type="submission" date="2017-12" db="EMBL/GenBank/DDBJ databases">
        <title>Genome sequence of the Bar-tailed Godwit (Limosa lapponica baueri).</title>
        <authorList>
            <person name="Lima N.C.B."/>
            <person name="Parody-Merino A.M."/>
            <person name="Battley P.F."/>
            <person name="Fidler A.E."/>
            <person name="Prosdocimi F."/>
        </authorList>
    </citation>
    <scope>NUCLEOTIDE SEQUENCE [LARGE SCALE GENOMIC DNA]</scope>
</reference>
<dbReference type="Proteomes" id="UP000233556">
    <property type="component" value="Unassembled WGS sequence"/>
</dbReference>
<dbReference type="EMBL" id="KZ506616">
    <property type="protein sequence ID" value="PKU38924.1"/>
    <property type="molecule type" value="Genomic_DNA"/>
</dbReference>
<reference evidence="2" key="1">
    <citation type="submission" date="2017-11" db="EMBL/GenBank/DDBJ databases">
        <authorList>
            <person name="Lima N.C."/>
            <person name="Parody-Merino A.M."/>
            <person name="Battley P.F."/>
            <person name="Fidler A.E."/>
            <person name="Prosdocimi F."/>
        </authorList>
    </citation>
    <scope>NUCLEOTIDE SEQUENCE [LARGE SCALE GENOMIC DNA]</scope>
</reference>
<gene>
    <name evidence="1" type="ORF">llap_10766</name>
</gene>
<name>A0A2I0TYM4_LIMLA</name>
<accession>A0A2I0TYM4</accession>
<dbReference type="AlphaFoldDB" id="A0A2I0TYM4"/>
<organism evidence="1 2">
    <name type="scientific">Limosa lapponica baueri</name>
    <dbReference type="NCBI Taxonomy" id="1758121"/>
    <lineage>
        <taxon>Eukaryota</taxon>
        <taxon>Metazoa</taxon>
        <taxon>Chordata</taxon>
        <taxon>Craniata</taxon>
        <taxon>Vertebrata</taxon>
        <taxon>Euteleostomi</taxon>
        <taxon>Archelosauria</taxon>
        <taxon>Archosauria</taxon>
        <taxon>Dinosauria</taxon>
        <taxon>Saurischia</taxon>
        <taxon>Theropoda</taxon>
        <taxon>Coelurosauria</taxon>
        <taxon>Aves</taxon>
        <taxon>Neognathae</taxon>
        <taxon>Neoaves</taxon>
        <taxon>Charadriiformes</taxon>
        <taxon>Scolopacidae</taxon>
        <taxon>Limosa</taxon>
    </lineage>
</organism>
<sequence length="169" mass="18893">MANVHHGVCVYPRARHGRRARGPARLRVWGALSCKTSETPERQLPLFLRSHPFFCRDSTGWMERIRSALRVQGGAQDSKQQPKIMGARWANSQGATRRLGGVKLHTNKQAEKVLKPSFLCIHHLSSESLFLSRAITLYTLPGVSLKHPHVIIMAFLPDGVFQPGVKILA</sequence>
<evidence type="ECO:0000313" key="2">
    <source>
        <dbReference type="Proteomes" id="UP000233556"/>
    </source>
</evidence>